<dbReference type="STRING" id="564137.SAMN04488238_1419"/>
<proteinExistence type="predicted"/>
<name>A0A1H3FJV8_9RHOB</name>
<dbReference type="InterPro" id="IPR036895">
    <property type="entry name" value="Uracil-DNA_glycosylase-like_sf"/>
</dbReference>
<dbReference type="InterPro" id="IPR005122">
    <property type="entry name" value="Uracil-DNA_glycosylase-like"/>
</dbReference>
<protein>
    <submittedName>
        <fullName evidence="2">Uracil DNA glycosylase superfamily protein</fullName>
    </submittedName>
</protein>
<gene>
    <name evidence="2" type="ORF">SAMN04488238_1419</name>
</gene>
<dbReference type="RefSeq" id="WP_092892846.1">
    <property type="nucleotide sequence ID" value="NZ_CP061500.1"/>
</dbReference>
<dbReference type="Proteomes" id="UP000198539">
    <property type="component" value="Unassembled WGS sequence"/>
</dbReference>
<dbReference type="Gene3D" id="3.40.470.10">
    <property type="entry name" value="Uracil-DNA glycosylase-like domain"/>
    <property type="match status" value="1"/>
</dbReference>
<organism evidence="2 3">
    <name type="scientific">Roseicitreum antarcticum</name>
    <dbReference type="NCBI Taxonomy" id="564137"/>
    <lineage>
        <taxon>Bacteria</taxon>
        <taxon>Pseudomonadati</taxon>
        <taxon>Pseudomonadota</taxon>
        <taxon>Alphaproteobacteria</taxon>
        <taxon>Rhodobacterales</taxon>
        <taxon>Paracoccaceae</taxon>
        <taxon>Roseicitreum</taxon>
    </lineage>
</organism>
<dbReference type="OrthoDB" id="4977218at2"/>
<evidence type="ECO:0000313" key="3">
    <source>
        <dbReference type="Proteomes" id="UP000198539"/>
    </source>
</evidence>
<reference evidence="2 3" key="1">
    <citation type="submission" date="2016-10" db="EMBL/GenBank/DDBJ databases">
        <authorList>
            <person name="de Groot N.N."/>
        </authorList>
    </citation>
    <scope>NUCLEOTIDE SEQUENCE [LARGE SCALE GENOMIC DNA]</scope>
    <source>
        <strain evidence="2 3">CGMCC 1.8894</strain>
    </source>
</reference>
<dbReference type="EMBL" id="FNOM01000041">
    <property type="protein sequence ID" value="SDX91077.1"/>
    <property type="molecule type" value="Genomic_DNA"/>
</dbReference>
<evidence type="ECO:0000259" key="1">
    <source>
        <dbReference type="Pfam" id="PF03167"/>
    </source>
</evidence>
<evidence type="ECO:0000313" key="2">
    <source>
        <dbReference type="EMBL" id="SDX91077.1"/>
    </source>
</evidence>
<sequence length="227" mass="25609">MGTGAILRAITELRFENTFNPYVDRCPVHDLESAPAMRRDYLSVMLDRAVVSDIDAIWVGRDLGYRGGRRTGLALTDDVHYADHLSRWDLSVQRPTIGEPVAERTATVIWDILSRLDVPIFMWNVFPLHPHDPGDPFTNRAHNARERRAGVDILMAIIKVLQPRRIVALGNDAFTALADTFGPDRLHKARHPSYGGQTEFLATMKSMYASEMRPDRLDLFSHANCAS</sequence>
<keyword evidence="3" id="KW-1185">Reference proteome</keyword>
<dbReference type="CDD" id="cd10035">
    <property type="entry name" value="UDG_like"/>
    <property type="match status" value="1"/>
</dbReference>
<dbReference type="Pfam" id="PF03167">
    <property type="entry name" value="UDG"/>
    <property type="match status" value="1"/>
</dbReference>
<dbReference type="AlphaFoldDB" id="A0A1H3FJV8"/>
<accession>A0A1H3FJV8</accession>
<dbReference type="SUPFAM" id="SSF52141">
    <property type="entry name" value="Uracil-DNA glycosylase-like"/>
    <property type="match status" value="1"/>
</dbReference>
<feature type="domain" description="Uracil-DNA glycosylase-like" evidence="1">
    <location>
        <begin position="109"/>
        <end position="198"/>
    </location>
</feature>